<dbReference type="InterPro" id="IPR002543">
    <property type="entry name" value="FtsK_dom"/>
</dbReference>
<dbReference type="Gene3D" id="3.40.50.300">
    <property type="entry name" value="P-loop containing nucleotide triphosphate hydrolases"/>
    <property type="match status" value="1"/>
</dbReference>
<dbReference type="RefSeq" id="WP_157691314.1">
    <property type="nucleotide sequence ID" value="NZ_LT629739.1"/>
</dbReference>
<feature type="transmembrane region" description="Helical" evidence="4">
    <location>
        <begin position="9"/>
        <end position="28"/>
    </location>
</feature>
<dbReference type="EMBL" id="LT629739">
    <property type="protein sequence ID" value="SDR90729.1"/>
    <property type="molecule type" value="Genomic_DNA"/>
</dbReference>
<keyword evidence="2 3" id="KW-0067">ATP-binding</keyword>
<keyword evidence="4" id="KW-1133">Transmembrane helix</keyword>
<feature type="domain" description="FtsK" evidence="5">
    <location>
        <begin position="177"/>
        <end position="350"/>
    </location>
</feature>
<accession>A0A1H1MXR1</accession>
<proteinExistence type="predicted"/>
<dbReference type="OrthoDB" id="9807790at2"/>
<dbReference type="PANTHER" id="PTHR22683">
    <property type="entry name" value="SPORULATION PROTEIN RELATED"/>
    <property type="match status" value="1"/>
</dbReference>
<gene>
    <name evidence="6" type="ORF">SAMN04489751_0772</name>
</gene>
<dbReference type="GO" id="GO:0005524">
    <property type="term" value="F:ATP binding"/>
    <property type="evidence" value="ECO:0007669"/>
    <property type="project" value="UniProtKB-UniRule"/>
</dbReference>
<evidence type="ECO:0000313" key="6">
    <source>
        <dbReference type="EMBL" id="SDR90729.1"/>
    </source>
</evidence>
<organism evidence="6 7">
    <name type="scientific">Brevibacterium sandarakinum</name>
    <dbReference type="NCBI Taxonomy" id="629680"/>
    <lineage>
        <taxon>Bacteria</taxon>
        <taxon>Bacillati</taxon>
        <taxon>Actinomycetota</taxon>
        <taxon>Actinomycetes</taxon>
        <taxon>Micrococcales</taxon>
        <taxon>Brevibacteriaceae</taxon>
        <taxon>Brevibacterium</taxon>
    </lineage>
</organism>
<dbReference type="AlphaFoldDB" id="A0A1H1MXR1"/>
<dbReference type="PANTHER" id="PTHR22683:SF41">
    <property type="entry name" value="DNA TRANSLOCASE FTSK"/>
    <property type="match status" value="1"/>
</dbReference>
<keyword evidence="4" id="KW-0472">Membrane</keyword>
<evidence type="ECO:0000256" key="1">
    <source>
        <dbReference type="ARBA" id="ARBA00022741"/>
    </source>
</evidence>
<reference evidence="6" key="1">
    <citation type="submission" date="2016-10" db="EMBL/GenBank/DDBJ databases">
        <authorList>
            <person name="Varghese N."/>
            <person name="Submissions S."/>
        </authorList>
    </citation>
    <scope>NUCLEOTIDE SEQUENCE [LARGE SCALE GENOMIC DNA]</scope>
    <source>
        <strain evidence="6">DSM 22082</strain>
    </source>
</reference>
<dbReference type="InterPro" id="IPR050206">
    <property type="entry name" value="FtsK/SpoIIIE/SftA"/>
</dbReference>
<feature type="binding site" evidence="3">
    <location>
        <begin position="193"/>
        <end position="200"/>
    </location>
    <ligand>
        <name>ATP</name>
        <dbReference type="ChEBI" id="CHEBI:30616"/>
    </ligand>
</feature>
<name>A0A1H1MXR1_BRESA</name>
<sequence>MITNWKRRLALRALSWLWVLPVFIFTSTGNITGVGWVVITFLGLLWAGGVYLQVHSAWKWARQFGPRTIISAWFMRIAWPHLADRAGLVDGDDNGPELDAVEAAHGGWTALLRTFNHDRELSGLKSHRGHLGRTLGVKELEVRDLGTSITLRAYFDDPLASKLAWSAVPKGSCARDEDGRNVDWPRFHTLVAGATGSGKGSAIWGIIGPEIRSGRPMKFYGCDPKMSEFAGPVESVFESVAFDSEPIAEMLQTVRDLMKERRGQGRDFVQSQENPLIILAIDELPSLYGGMDSKQAKAAANNLDEILRQGRSLGVIVVSATQEVTKEIVSARNSYGWRIALRLERAEEVTMLLGQGAVEEGARPHEIAPATPSNGYATAGVGWVRSDSSGLVRARFPYTSDDDLEQLAAFRAVS</sequence>
<dbReference type="SUPFAM" id="SSF52540">
    <property type="entry name" value="P-loop containing nucleoside triphosphate hydrolases"/>
    <property type="match status" value="1"/>
</dbReference>
<dbReference type="STRING" id="629680.SAMN04489751_0772"/>
<keyword evidence="7" id="KW-1185">Reference proteome</keyword>
<protein>
    <submittedName>
        <fullName evidence="6">FtsK/SpoIIIE family protein</fullName>
    </submittedName>
</protein>
<evidence type="ECO:0000259" key="5">
    <source>
        <dbReference type="PROSITE" id="PS50901"/>
    </source>
</evidence>
<evidence type="ECO:0000256" key="4">
    <source>
        <dbReference type="SAM" id="Phobius"/>
    </source>
</evidence>
<keyword evidence="4" id="KW-0812">Transmembrane</keyword>
<keyword evidence="1 3" id="KW-0547">Nucleotide-binding</keyword>
<evidence type="ECO:0000256" key="3">
    <source>
        <dbReference type="PROSITE-ProRule" id="PRU00289"/>
    </source>
</evidence>
<dbReference type="GO" id="GO:0003677">
    <property type="term" value="F:DNA binding"/>
    <property type="evidence" value="ECO:0007669"/>
    <property type="project" value="InterPro"/>
</dbReference>
<evidence type="ECO:0000313" key="7">
    <source>
        <dbReference type="Proteomes" id="UP000199700"/>
    </source>
</evidence>
<dbReference type="Pfam" id="PF01580">
    <property type="entry name" value="FtsK_SpoIIIE"/>
    <property type="match status" value="1"/>
</dbReference>
<dbReference type="PROSITE" id="PS50901">
    <property type="entry name" value="FTSK"/>
    <property type="match status" value="1"/>
</dbReference>
<dbReference type="InterPro" id="IPR027417">
    <property type="entry name" value="P-loop_NTPase"/>
</dbReference>
<dbReference type="Proteomes" id="UP000199700">
    <property type="component" value="Chromosome"/>
</dbReference>
<evidence type="ECO:0000256" key="2">
    <source>
        <dbReference type="ARBA" id="ARBA00022840"/>
    </source>
</evidence>